<proteinExistence type="predicted"/>
<evidence type="ECO:0000313" key="3">
    <source>
        <dbReference type="Proteomes" id="UP000059680"/>
    </source>
</evidence>
<dbReference type="PaxDb" id="39947-A0A0P0W796"/>
<evidence type="ECO:0000313" key="2">
    <source>
        <dbReference type="EMBL" id="BAS87750.1"/>
    </source>
</evidence>
<dbReference type="InParanoid" id="A0A0P0W796"/>
<feature type="region of interest" description="Disordered" evidence="1">
    <location>
        <begin position="1"/>
        <end position="36"/>
    </location>
</feature>
<dbReference type="Proteomes" id="UP000059680">
    <property type="component" value="Chromosome 4"/>
</dbReference>
<keyword evidence="3" id="KW-1185">Reference proteome</keyword>
<feature type="compositionally biased region" description="Basic residues" evidence="1">
    <location>
        <begin position="1"/>
        <end position="15"/>
    </location>
</feature>
<organism evidence="2 3">
    <name type="scientific">Oryza sativa subsp. japonica</name>
    <name type="common">Rice</name>
    <dbReference type="NCBI Taxonomy" id="39947"/>
    <lineage>
        <taxon>Eukaryota</taxon>
        <taxon>Viridiplantae</taxon>
        <taxon>Streptophyta</taxon>
        <taxon>Embryophyta</taxon>
        <taxon>Tracheophyta</taxon>
        <taxon>Spermatophyta</taxon>
        <taxon>Magnoliopsida</taxon>
        <taxon>Liliopsida</taxon>
        <taxon>Poales</taxon>
        <taxon>Poaceae</taxon>
        <taxon>BOP clade</taxon>
        <taxon>Oryzoideae</taxon>
        <taxon>Oryzeae</taxon>
        <taxon>Oryzinae</taxon>
        <taxon>Oryza</taxon>
        <taxon>Oryza sativa</taxon>
    </lineage>
</organism>
<accession>A0A0P0W796</accession>
<sequence>RSKQRKINKRRRRLHSTGSLTKATPNPPHHQPHCRTLPLMNDCKVSI</sequence>
<feature type="non-terminal residue" evidence="2">
    <location>
        <position position="1"/>
    </location>
</feature>
<dbReference type="SMR" id="A0A0P0W796"/>
<protein>
    <submittedName>
        <fullName evidence="2">Os04g0138432 protein</fullName>
    </submittedName>
</protein>
<reference evidence="3" key="1">
    <citation type="journal article" date="2005" name="Nature">
        <title>The map-based sequence of the rice genome.</title>
        <authorList>
            <consortium name="International rice genome sequencing project (IRGSP)"/>
            <person name="Matsumoto T."/>
            <person name="Wu J."/>
            <person name="Kanamori H."/>
            <person name="Katayose Y."/>
            <person name="Fujisawa M."/>
            <person name="Namiki N."/>
            <person name="Mizuno H."/>
            <person name="Yamamoto K."/>
            <person name="Antonio B.A."/>
            <person name="Baba T."/>
            <person name="Sakata K."/>
            <person name="Nagamura Y."/>
            <person name="Aoki H."/>
            <person name="Arikawa K."/>
            <person name="Arita K."/>
            <person name="Bito T."/>
            <person name="Chiden Y."/>
            <person name="Fujitsuka N."/>
            <person name="Fukunaka R."/>
            <person name="Hamada M."/>
            <person name="Harada C."/>
            <person name="Hayashi A."/>
            <person name="Hijishita S."/>
            <person name="Honda M."/>
            <person name="Hosokawa S."/>
            <person name="Ichikawa Y."/>
            <person name="Idonuma A."/>
            <person name="Iijima M."/>
            <person name="Ikeda M."/>
            <person name="Ikeno M."/>
            <person name="Ito K."/>
            <person name="Ito S."/>
            <person name="Ito T."/>
            <person name="Ito Y."/>
            <person name="Ito Y."/>
            <person name="Iwabuchi A."/>
            <person name="Kamiya K."/>
            <person name="Karasawa W."/>
            <person name="Kurita K."/>
            <person name="Katagiri S."/>
            <person name="Kikuta A."/>
            <person name="Kobayashi H."/>
            <person name="Kobayashi N."/>
            <person name="Machita K."/>
            <person name="Maehara T."/>
            <person name="Masukawa M."/>
            <person name="Mizubayashi T."/>
            <person name="Mukai Y."/>
            <person name="Nagasaki H."/>
            <person name="Nagata Y."/>
            <person name="Naito S."/>
            <person name="Nakashima M."/>
            <person name="Nakama Y."/>
            <person name="Nakamichi Y."/>
            <person name="Nakamura M."/>
            <person name="Meguro A."/>
            <person name="Negishi M."/>
            <person name="Ohta I."/>
            <person name="Ohta T."/>
            <person name="Okamoto M."/>
            <person name="Ono N."/>
            <person name="Saji S."/>
            <person name="Sakaguchi M."/>
            <person name="Sakai K."/>
            <person name="Shibata M."/>
            <person name="Shimokawa T."/>
            <person name="Song J."/>
            <person name="Takazaki Y."/>
            <person name="Terasawa K."/>
            <person name="Tsugane M."/>
            <person name="Tsuji K."/>
            <person name="Ueda S."/>
            <person name="Waki K."/>
            <person name="Yamagata H."/>
            <person name="Yamamoto M."/>
            <person name="Yamamoto S."/>
            <person name="Yamane H."/>
            <person name="Yoshiki S."/>
            <person name="Yoshihara R."/>
            <person name="Yukawa K."/>
            <person name="Zhong H."/>
            <person name="Yano M."/>
            <person name="Yuan Q."/>
            <person name="Ouyang S."/>
            <person name="Liu J."/>
            <person name="Jones K.M."/>
            <person name="Gansberger K."/>
            <person name="Moffat K."/>
            <person name="Hill J."/>
            <person name="Bera J."/>
            <person name="Fadrosh D."/>
            <person name="Jin S."/>
            <person name="Johri S."/>
            <person name="Kim M."/>
            <person name="Overton L."/>
            <person name="Reardon M."/>
            <person name="Tsitrin T."/>
            <person name="Vuong H."/>
            <person name="Weaver B."/>
            <person name="Ciecko A."/>
            <person name="Tallon L."/>
            <person name="Jackson J."/>
            <person name="Pai G."/>
            <person name="Aken S.V."/>
            <person name="Utterback T."/>
            <person name="Reidmuller S."/>
            <person name="Feldblyum T."/>
            <person name="Hsiao J."/>
            <person name="Zismann V."/>
            <person name="Iobst S."/>
            <person name="de Vazeille A.R."/>
            <person name="Buell C.R."/>
            <person name="Ying K."/>
            <person name="Li Y."/>
            <person name="Lu T."/>
            <person name="Huang Y."/>
            <person name="Zhao Q."/>
            <person name="Feng Q."/>
            <person name="Zhang L."/>
            <person name="Zhu J."/>
            <person name="Weng Q."/>
            <person name="Mu J."/>
            <person name="Lu Y."/>
            <person name="Fan D."/>
            <person name="Liu Y."/>
            <person name="Guan J."/>
            <person name="Zhang Y."/>
            <person name="Yu S."/>
            <person name="Liu X."/>
            <person name="Zhang Y."/>
            <person name="Hong G."/>
            <person name="Han B."/>
            <person name="Choisne N."/>
            <person name="Demange N."/>
            <person name="Orjeda G."/>
            <person name="Samain S."/>
            <person name="Cattolico L."/>
            <person name="Pelletier E."/>
            <person name="Couloux A."/>
            <person name="Segurens B."/>
            <person name="Wincker P."/>
            <person name="D'Hont A."/>
            <person name="Scarpelli C."/>
            <person name="Weissenbach J."/>
            <person name="Salanoubat M."/>
            <person name="Quetier F."/>
            <person name="Yu Y."/>
            <person name="Kim H.R."/>
            <person name="Rambo T."/>
            <person name="Currie J."/>
            <person name="Collura K."/>
            <person name="Luo M."/>
            <person name="Yang T."/>
            <person name="Ammiraju J.S.S."/>
            <person name="Engler F."/>
            <person name="Soderlund C."/>
            <person name="Wing R.A."/>
            <person name="Palmer L.E."/>
            <person name="de la Bastide M."/>
            <person name="Spiegel L."/>
            <person name="Nascimento L."/>
            <person name="Zutavern T."/>
            <person name="O'Shaughnessy A."/>
            <person name="Dike S."/>
            <person name="Dedhia N."/>
            <person name="Preston R."/>
            <person name="Balija V."/>
            <person name="McCombie W.R."/>
            <person name="Chow T."/>
            <person name="Chen H."/>
            <person name="Chung M."/>
            <person name="Chen C."/>
            <person name="Shaw J."/>
            <person name="Wu H."/>
            <person name="Hsiao K."/>
            <person name="Chao Y."/>
            <person name="Chu M."/>
            <person name="Cheng C."/>
            <person name="Hour A."/>
            <person name="Lee P."/>
            <person name="Lin S."/>
            <person name="Lin Y."/>
            <person name="Liou J."/>
            <person name="Liu S."/>
            <person name="Hsing Y."/>
            <person name="Raghuvanshi S."/>
            <person name="Mohanty A."/>
            <person name="Bharti A.K."/>
            <person name="Gaur A."/>
            <person name="Gupta V."/>
            <person name="Kumar D."/>
            <person name="Ravi V."/>
            <person name="Vij S."/>
            <person name="Kapur A."/>
            <person name="Khurana P."/>
            <person name="Khurana P."/>
            <person name="Khurana J.P."/>
            <person name="Tyagi A.K."/>
            <person name="Gaikwad K."/>
            <person name="Singh A."/>
            <person name="Dalal V."/>
            <person name="Srivastava S."/>
            <person name="Dixit A."/>
            <person name="Pal A.K."/>
            <person name="Ghazi I.A."/>
            <person name="Yadav M."/>
            <person name="Pandit A."/>
            <person name="Bhargava A."/>
            <person name="Sureshbabu K."/>
            <person name="Batra K."/>
            <person name="Sharma T.R."/>
            <person name="Mohapatra T."/>
            <person name="Singh N.K."/>
            <person name="Messing J."/>
            <person name="Nelson A.B."/>
            <person name="Fuks G."/>
            <person name="Kavchok S."/>
            <person name="Keizer G."/>
            <person name="Linton E."/>
            <person name="Llaca V."/>
            <person name="Song R."/>
            <person name="Tanyolac B."/>
            <person name="Young S."/>
            <person name="Ho-Il K."/>
            <person name="Hahn J.H."/>
            <person name="Sangsakoo G."/>
            <person name="Vanavichit A."/>
            <person name="de Mattos Luiz.A.T."/>
            <person name="Zimmer P.D."/>
            <person name="Malone G."/>
            <person name="Dellagostin O."/>
            <person name="de Oliveira A.C."/>
            <person name="Bevan M."/>
            <person name="Bancroft I."/>
            <person name="Minx P."/>
            <person name="Cordum H."/>
            <person name="Wilson R."/>
            <person name="Cheng Z."/>
            <person name="Jin W."/>
            <person name="Jiang J."/>
            <person name="Leong S.A."/>
            <person name="Iwama H."/>
            <person name="Gojobori T."/>
            <person name="Itoh T."/>
            <person name="Niimura Y."/>
            <person name="Fujii Y."/>
            <person name="Habara T."/>
            <person name="Sakai H."/>
            <person name="Sato Y."/>
            <person name="Wilson G."/>
            <person name="Kumar K."/>
            <person name="McCouch S."/>
            <person name="Juretic N."/>
            <person name="Hoen D."/>
            <person name="Wright S."/>
            <person name="Bruskiewich R."/>
            <person name="Bureau T."/>
            <person name="Miyao A."/>
            <person name="Hirochika H."/>
            <person name="Nishikawa T."/>
            <person name="Kadowaki K."/>
            <person name="Sugiura M."/>
            <person name="Burr B."/>
            <person name="Sasaki T."/>
        </authorList>
    </citation>
    <scope>NUCLEOTIDE SEQUENCE [LARGE SCALE GENOMIC DNA]</scope>
    <source>
        <strain evidence="3">cv. Nipponbare</strain>
    </source>
</reference>
<dbReference type="AlphaFoldDB" id="A0A0P0W796"/>
<evidence type="ECO:0000256" key="1">
    <source>
        <dbReference type="SAM" id="MobiDB-lite"/>
    </source>
</evidence>
<dbReference type="Gramene" id="Os04t0138432-01">
    <property type="protein sequence ID" value="Os04t0138432-01"/>
    <property type="gene ID" value="Os04g0138432"/>
</dbReference>
<gene>
    <name evidence="2" type="ordered locus">Os04g0138432</name>
    <name evidence="2" type="ORF">OSNPB_040138432</name>
</gene>
<reference evidence="2 3" key="3">
    <citation type="journal article" date="2013" name="Rice">
        <title>Improvement of the Oryza sativa Nipponbare reference genome using next generation sequence and optical map data.</title>
        <authorList>
            <person name="Kawahara Y."/>
            <person name="de la Bastide M."/>
            <person name="Hamilton J.P."/>
            <person name="Kanamori H."/>
            <person name="McCombie W.R."/>
            <person name="Ouyang S."/>
            <person name="Schwartz D.C."/>
            <person name="Tanaka T."/>
            <person name="Wu J."/>
            <person name="Zhou S."/>
            <person name="Childs K.L."/>
            <person name="Davidson R.M."/>
            <person name="Lin H."/>
            <person name="Quesada-Ocampo L."/>
            <person name="Vaillancourt B."/>
            <person name="Sakai H."/>
            <person name="Lee S.S."/>
            <person name="Kim J."/>
            <person name="Numa H."/>
            <person name="Itoh T."/>
            <person name="Buell C.R."/>
            <person name="Matsumoto T."/>
        </authorList>
    </citation>
    <scope>NUCLEOTIDE SEQUENCE [LARGE SCALE GENOMIC DNA]</scope>
    <source>
        <strain evidence="3">cv. Nipponbare</strain>
    </source>
</reference>
<dbReference type="EMBL" id="AP014960">
    <property type="protein sequence ID" value="BAS87750.1"/>
    <property type="molecule type" value="Genomic_DNA"/>
</dbReference>
<reference evidence="2 3" key="2">
    <citation type="journal article" date="2013" name="Plant Cell Physiol.">
        <title>Rice Annotation Project Database (RAP-DB): an integrative and interactive database for rice genomics.</title>
        <authorList>
            <person name="Sakai H."/>
            <person name="Lee S.S."/>
            <person name="Tanaka T."/>
            <person name="Numa H."/>
            <person name="Kim J."/>
            <person name="Kawahara Y."/>
            <person name="Wakimoto H."/>
            <person name="Yang C.C."/>
            <person name="Iwamoto M."/>
            <person name="Abe T."/>
            <person name="Yamada Y."/>
            <person name="Muto A."/>
            <person name="Inokuchi H."/>
            <person name="Ikemura T."/>
            <person name="Matsumoto T."/>
            <person name="Sasaki T."/>
            <person name="Itoh T."/>
        </authorList>
    </citation>
    <scope>NUCLEOTIDE SEQUENCE [LARGE SCALE GENOMIC DNA]</scope>
    <source>
        <strain evidence="3">cv. Nipponbare</strain>
    </source>
</reference>
<name>A0A0P0W796_ORYSJ</name>